<dbReference type="Pfam" id="PF00107">
    <property type="entry name" value="ADH_zinc_N"/>
    <property type="match status" value="1"/>
</dbReference>
<dbReference type="STRING" id="1231339.Abci_007_193"/>
<dbReference type="PANTHER" id="PTHR44154">
    <property type="entry name" value="QUINONE OXIDOREDUCTASE"/>
    <property type="match status" value="1"/>
</dbReference>
<dbReference type="InterPro" id="IPR051603">
    <property type="entry name" value="Zinc-ADH_QOR/CCCR"/>
</dbReference>
<dbReference type="Proteomes" id="UP000321891">
    <property type="component" value="Unassembled WGS sequence"/>
</dbReference>
<dbReference type="EMBL" id="BJVU01000008">
    <property type="protein sequence ID" value="GEL59313.1"/>
    <property type="molecule type" value="Genomic_DNA"/>
</dbReference>
<evidence type="ECO:0000313" key="4">
    <source>
        <dbReference type="EMBL" id="GEL59313.1"/>
    </source>
</evidence>
<dbReference type="InterPro" id="IPR013149">
    <property type="entry name" value="ADH-like_C"/>
</dbReference>
<gene>
    <name evidence="3" type="ORF">Abci_007_193</name>
    <name evidence="4" type="ORF">ACI01nite_19150</name>
</gene>
<dbReference type="Pfam" id="PF08240">
    <property type="entry name" value="ADH_N"/>
    <property type="match status" value="1"/>
</dbReference>
<dbReference type="PANTHER" id="PTHR44154:SF1">
    <property type="entry name" value="QUINONE OXIDOREDUCTASE"/>
    <property type="match status" value="1"/>
</dbReference>
<proteinExistence type="predicted"/>
<organism evidence="3 5">
    <name type="scientific">Acetobacter cibinongensis</name>
    <dbReference type="NCBI Taxonomy" id="146475"/>
    <lineage>
        <taxon>Bacteria</taxon>
        <taxon>Pseudomonadati</taxon>
        <taxon>Pseudomonadota</taxon>
        <taxon>Alphaproteobacteria</taxon>
        <taxon>Acetobacterales</taxon>
        <taxon>Acetobacteraceae</taxon>
        <taxon>Acetobacter</taxon>
    </lineage>
</organism>
<dbReference type="InterPro" id="IPR011032">
    <property type="entry name" value="GroES-like_sf"/>
</dbReference>
<dbReference type="Gene3D" id="3.40.50.720">
    <property type="entry name" value="NAD(P)-binding Rossmann-like Domain"/>
    <property type="match status" value="1"/>
</dbReference>
<dbReference type="Proteomes" id="UP000032671">
    <property type="component" value="Unassembled WGS sequence"/>
</dbReference>
<accession>A0A6N3SS69</accession>
<evidence type="ECO:0000313" key="3">
    <source>
        <dbReference type="EMBL" id="GAN59790.1"/>
    </source>
</evidence>
<evidence type="ECO:0000313" key="6">
    <source>
        <dbReference type="Proteomes" id="UP000321891"/>
    </source>
</evidence>
<dbReference type="InterPro" id="IPR013154">
    <property type="entry name" value="ADH-like_N"/>
</dbReference>
<accession>A0A0D6N261</accession>
<dbReference type="InterPro" id="IPR036291">
    <property type="entry name" value="NAD(P)-bd_dom_sf"/>
</dbReference>
<dbReference type="SMART" id="SM00829">
    <property type="entry name" value="PKS_ER"/>
    <property type="match status" value="1"/>
</dbReference>
<dbReference type="InterPro" id="IPR020843">
    <property type="entry name" value="ER"/>
</dbReference>
<evidence type="ECO:0000256" key="1">
    <source>
        <dbReference type="ARBA" id="ARBA00022857"/>
    </source>
</evidence>
<dbReference type="SUPFAM" id="SSF50129">
    <property type="entry name" value="GroES-like"/>
    <property type="match status" value="1"/>
</dbReference>
<feature type="domain" description="Enoyl reductase (ER)" evidence="2">
    <location>
        <begin position="10"/>
        <end position="321"/>
    </location>
</feature>
<keyword evidence="1" id="KW-0521">NADP</keyword>
<dbReference type="Gene3D" id="3.90.180.10">
    <property type="entry name" value="Medium-chain alcohol dehydrogenases, catalytic domain"/>
    <property type="match status" value="1"/>
</dbReference>
<dbReference type="AlphaFoldDB" id="A0A0D6N261"/>
<name>A0A0D6N261_9PROT</name>
<comment type="caution">
    <text evidence="3">The sequence shown here is derived from an EMBL/GenBank/DDBJ whole genome shotgun (WGS) entry which is preliminary data.</text>
</comment>
<dbReference type="SUPFAM" id="SSF51735">
    <property type="entry name" value="NAD(P)-binding Rossmann-fold domains"/>
    <property type="match status" value="1"/>
</dbReference>
<dbReference type="EMBL" id="BAMV01000007">
    <property type="protein sequence ID" value="GAN59790.1"/>
    <property type="molecule type" value="Genomic_DNA"/>
</dbReference>
<keyword evidence="6" id="KW-1185">Reference proteome</keyword>
<protein>
    <submittedName>
        <fullName evidence="4">NADPH:quinone oxidoreductase</fullName>
    </submittedName>
</protein>
<dbReference type="RefSeq" id="WP_048837846.1">
    <property type="nucleotide sequence ID" value="NZ_BAMV01000007.1"/>
</dbReference>
<reference evidence="3 5" key="1">
    <citation type="submission" date="2012-11" db="EMBL/GenBank/DDBJ databases">
        <title>Whole genome sequence of Acetobacter cibinongensis 4H-1.</title>
        <authorList>
            <person name="Azuma Y."/>
            <person name="Higashiura N."/>
            <person name="Hirakawa H."/>
            <person name="Matsushita K."/>
        </authorList>
    </citation>
    <scope>NUCLEOTIDE SEQUENCE [LARGE SCALE GENOMIC DNA]</scope>
    <source>
        <strain evidence="3 5">4H-1</strain>
    </source>
</reference>
<reference evidence="4 6" key="2">
    <citation type="submission" date="2019-07" db="EMBL/GenBank/DDBJ databases">
        <title>Whole genome shotgun sequence of Acetobacter cibinongensis NBRC 16605.</title>
        <authorList>
            <person name="Hosoyama A."/>
            <person name="Uohara A."/>
            <person name="Ohji S."/>
            <person name="Ichikawa N."/>
        </authorList>
    </citation>
    <scope>NUCLEOTIDE SEQUENCE [LARGE SCALE GENOMIC DNA]</scope>
    <source>
        <strain evidence="4 6">NBRC 16605</strain>
    </source>
</reference>
<evidence type="ECO:0000313" key="5">
    <source>
        <dbReference type="Proteomes" id="UP000032671"/>
    </source>
</evidence>
<dbReference type="GO" id="GO:0016491">
    <property type="term" value="F:oxidoreductase activity"/>
    <property type="evidence" value="ECO:0007669"/>
    <property type="project" value="InterPro"/>
</dbReference>
<evidence type="ECO:0000259" key="2">
    <source>
        <dbReference type="SMART" id="SM00829"/>
    </source>
</evidence>
<sequence length="323" mass="33930">MKSLVCTSFGANPSMVIEERPKPLPRPGYSVIKMHAATVNQLSGQIRRGLFNKAKAPLVLSNDGAGTVEDSDLFSPGTRVAIYGGGQLGSMKDGLQQDYVSVENISLFALPETMSFDEGAALPINYVTAYQALTGVGHIEAGQTILISGVAGAVGHALIELSRALGARPIAVVPTPLKAEAARKSGASAVIDLPTDTLSDVVSSLTTGQGADLALDVVGGSLLRDLVKSVREQGSIVSIGFAGGSEPCLDLAEIVIHEKRLLGYDAWLETKDTVSNAFNAILSFVQKGAVRPVIDSVWALDDFENAYKRLVSRQAVGTILTRP</sequence>